<dbReference type="GO" id="GO:0010628">
    <property type="term" value="P:positive regulation of gene expression"/>
    <property type="evidence" value="ECO:0007669"/>
    <property type="project" value="TreeGrafter"/>
</dbReference>
<dbReference type="InterPro" id="IPR035892">
    <property type="entry name" value="C2_domain_sf"/>
</dbReference>
<organism evidence="2 3">
    <name type="scientific">Acrasis kona</name>
    <dbReference type="NCBI Taxonomy" id="1008807"/>
    <lineage>
        <taxon>Eukaryota</taxon>
        <taxon>Discoba</taxon>
        <taxon>Heterolobosea</taxon>
        <taxon>Tetramitia</taxon>
        <taxon>Eutetramitia</taxon>
        <taxon>Acrasidae</taxon>
        <taxon>Acrasis</taxon>
    </lineage>
</organism>
<dbReference type="CDD" id="cd00030">
    <property type="entry name" value="C2"/>
    <property type="match status" value="1"/>
</dbReference>
<dbReference type="PROSITE" id="PS50004">
    <property type="entry name" value="C2"/>
    <property type="match status" value="1"/>
</dbReference>
<sequence length="150" mass="16668">MRVKITIASACNLSAARSDGTSSACVVVYEEAGTYKSRRRTKTIKKNLAPNYEENFIFELIEPPTETSFNFHVFDYDTFGKGKRQLGHSFLYFSDITCPQGHETSLDLPLIDGGRGVLKIRIKPLDFSLGLADKFELPASPATKSLLTNL</sequence>
<accession>A0AAW2ZG82</accession>
<evidence type="ECO:0000313" key="3">
    <source>
        <dbReference type="Proteomes" id="UP001431209"/>
    </source>
</evidence>
<reference evidence="2 3" key="1">
    <citation type="submission" date="2024-03" db="EMBL/GenBank/DDBJ databases">
        <title>The Acrasis kona genome and developmental transcriptomes reveal deep origins of eukaryotic multicellular pathways.</title>
        <authorList>
            <person name="Sheikh S."/>
            <person name="Fu C.-J."/>
            <person name="Brown M.W."/>
            <person name="Baldauf S.L."/>
        </authorList>
    </citation>
    <scope>NUCLEOTIDE SEQUENCE [LARGE SCALE GENOMIC DNA]</scope>
    <source>
        <strain evidence="2 3">ATCC MYA-3509</strain>
    </source>
</reference>
<dbReference type="SUPFAM" id="SSF49562">
    <property type="entry name" value="C2 domain (Calcium/lipid-binding domain, CaLB)"/>
    <property type="match status" value="1"/>
</dbReference>
<keyword evidence="3" id="KW-1185">Reference proteome</keyword>
<comment type="caution">
    <text evidence="2">The sequence shown here is derived from an EMBL/GenBank/DDBJ whole genome shotgun (WGS) entry which is preliminary data.</text>
</comment>
<feature type="domain" description="C2" evidence="1">
    <location>
        <begin position="1"/>
        <end position="106"/>
    </location>
</feature>
<gene>
    <name evidence="2" type="ORF">AKO1_015633</name>
</gene>
<evidence type="ECO:0000313" key="2">
    <source>
        <dbReference type="EMBL" id="KAL0488455.1"/>
    </source>
</evidence>
<dbReference type="PANTHER" id="PTHR47800:SF5">
    <property type="entry name" value="FER-1-LIKE PROTEIN 6"/>
    <property type="match status" value="1"/>
</dbReference>
<evidence type="ECO:0000259" key="1">
    <source>
        <dbReference type="PROSITE" id="PS50004"/>
    </source>
</evidence>
<dbReference type="PANTHER" id="PTHR47800">
    <property type="entry name" value="C2 DOMAIN-CONTAINING PROTEIN"/>
    <property type="match status" value="1"/>
</dbReference>
<proteinExistence type="predicted"/>
<dbReference type="InterPro" id="IPR000008">
    <property type="entry name" value="C2_dom"/>
</dbReference>
<protein>
    <recommendedName>
        <fullName evidence="1">C2 domain-containing protein</fullName>
    </recommendedName>
</protein>
<dbReference type="EMBL" id="JAOPGA020001439">
    <property type="protein sequence ID" value="KAL0488455.1"/>
    <property type="molecule type" value="Genomic_DNA"/>
</dbReference>
<dbReference type="SMART" id="SM00239">
    <property type="entry name" value="C2"/>
    <property type="match status" value="1"/>
</dbReference>
<name>A0AAW2ZG82_9EUKA</name>
<dbReference type="Proteomes" id="UP001431209">
    <property type="component" value="Unassembled WGS sequence"/>
</dbReference>
<dbReference type="Pfam" id="PF00168">
    <property type="entry name" value="C2"/>
    <property type="match status" value="1"/>
</dbReference>
<dbReference type="AlphaFoldDB" id="A0AAW2ZG82"/>
<dbReference type="Gene3D" id="2.60.40.150">
    <property type="entry name" value="C2 domain"/>
    <property type="match status" value="1"/>
</dbReference>